<comment type="subcellular location">
    <subcellularLocation>
        <location evidence="1">Membrane</location>
        <topology evidence="1">Multi-pass membrane protein</topology>
    </subcellularLocation>
</comment>
<evidence type="ECO:0000256" key="3">
    <source>
        <dbReference type="ARBA" id="ARBA00022692"/>
    </source>
</evidence>
<dbReference type="Pfam" id="PF05346">
    <property type="entry name" value="DUF747"/>
    <property type="match status" value="1"/>
</dbReference>
<dbReference type="PANTHER" id="PTHR13317:SF4">
    <property type="entry name" value="TRANSMEMBRANE ANTERIOR POSTERIOR TRANSFORMATION PROTEIN 1 HOMOLOG"/>
    <property type="match status" value="1"/>
</dbReference>
<reference evidence="7" key="1">
    <citation type="journal article" date="2014" name="Genome Announc.">
        <title>Genome sequence of the yeast Cyberlindnera fabianii (Hansenula fabianii).</title>
        <authorList>
            <person name="Freel K.C."/>
            <person name="Sarilar V."/>
            <person name="Neuveglise C."/>
            <person name="Devillers H."/>
            <person name="Friedrich A."/>
            <person name="Schacherer J."/>
        </authorList>
    </citation>
    <scope>NUCLEOTIDE SEQUENCE</scope>
    <source>
        <strain evidence="7">YJS4271</strain>
    </source>
</reference>
<dbReference type="PANTHER" id="PTHR13317">
    <property type="entry name" value="TRANSMEMBRANE ANTERIOR POSTERIOR TRANSFORMATION PROTEIN 1 HOMOLOG"/>
    <property type="match status" value="1"/>
</dbReference>
<dbReference type="PhylomeDB" id="A0A061BEB8"/>
<evidence type="ECO:0000256" key="4">
    <source>
        <dbReference type="ARBA" id="ARBA00022989"/>
    </source>
</evidence>
<name>A0A061BEB8_CYBFA</name>
<dbReference type="EMBL" id="LK052907">
    <property type="protein sequence ID" value="CDR46235.1"/>
    <property type="molecule type" value="Genomic_DNA"/>
</dbReference>
<proteinExistence type="inferred from homology"/>
<dbReference type="GO" id="GO:0005789">
    <property type="term" value="C:endoplasmic reticulum membrane"/>
    <property type="evidence" value="ECO:0007669"/>
    <property type="project" value="TreeGrafter"/>
</dbReference>
<evidence type="ECO:0000313" key="7">
    <source>
        <dbReference type="EMBL" id="CDR46235.1"/>
    </source>
</evidence>
<accession>A0A061BEB8</accession>
<keyword evidence="3 6" id="KW-0812">Transmembrane</keyword>
<keyword evidence="4 6" id="KW-1133">Transmembrane helix</keyword>
<feature type="transmembrane region" description="Helical" evidence="6">
    <location>
        <begin position="315"/>
        <end position="336"/>
    </location>
</feature>
<protein>
    <submittedName>
        <fullName evidence="7">CYFA0S22e01552g1_1</fullName>
    </submittedName>
</protein>
<evidence type="ECO:0000256" key="6">
    <source>
        <dbReference type="SAM" id="Phobius"/>
    </source>
</evidence>
<feature type="transmembrane region" description="Helical" evidence="6">
    <location>
        <begin position="383"/>
        <end position="402"/>
    </location>
</feature>
<dbReference type="AlphaFoldDB" id="A0A061BEB8"/>
<dbReference type="VEuPathDB" id="FungiDB:BON22_1983"/>
<feature type="transmembrane region" description="Helical" evidence="6">
    <location>
        <begin position="414"/>
        <end position="440"/>
    </location>
</feature>
<evidence type="ECO:0000256" key="2">
    <source>
        <dbReference type="ARBA" id="ARBA00008803"/>
    </source>
</evidence>
<evidence type="ECO:0000256" key="5">
    <source>
        <dbReference type="ARBA" id="ARBA00023136"/>
    </source>
</evidence>
<dbReference type="InterPro" id="IPR008010">
    <property type="entry name" value="Tatp1"/>
</dbReference>
<sequence>MSQRLRSRGLSVVQSNGNSTSYNLFRLLLKELALEHDKHSPHPQRQPLISSAESWEQIRNMARLPYHLETFMAFGLFSCLNSFLKLVVVLPLKLALDCALLLWALRDTLVNRNAGLARCLRIVNFKNLVFASLIILSIVFANVDTSRIYHTIRAQSSIKLYVMFGVLEVSDKLLSTVGQDLLNYIFSQDPLVLMRGRDPRLIARYTVFYLLSLLYLTAHTTTLVYQTIALNVAANSYSNSLVTLLLSNQFAEIKGSVFKKLDREGLFQMSCADVVERFQLFIMLSIISLRNMVQIGADPNSGLLPNSTLKKFNKWFGVLLGPTTIVIGSELLVDWVKHSYVTKFNKIRPTIYRKYLDIFSSDVIDNFRTQVSSNDPDRVQQRIGLPLPALFVLFIVMSRHSIQWLFVDEQKNIIIPNMIIGIIAYFLLLLIQLLLELGLLKISTISLKRQMSATSSPLKLANSSPQRYMFPDPTSPVLQHVMPNHSSADVQVDDNDDDDYVPGIVSGGLGAIDDSARHKIYEKGETVPPNLNEQRALKDSKSNLDSVVRYRMSSKKIW</sequence>
<comment type="similarity">
    <text evidence="2">Belongs to the TAPT1 family.</text>
</comment>
<gene>
    <name evidence="7" type="ORF">CYFA0S_22e01552g</name>
</gene>
<feature type="transmembrane region" description="Helical" evidence="6">
    <location>
        <begin position="201"/>
        <end position="218"/>
    </location>
</feature>
<organism evidence="7">
    <name type="scientific">Cyberlindnera fabianii</name>
    <name type="common">Yeast</name>
    <name type="synonym">Hansenula fabianii</name>
    <dbReference type="NCBI Taxonomy" id="36022"/>
    <lineage>
        <taxon>Eukaryota</taxon>
        <taxon>Fungi</taxon>
        <taxon>Dikarya</taxon>
        <taxon>Ascomycota</taxon>
        <taxon>Saccharomycotina</taxon>
        <taxon>Saccharomycetes</taxon>
        <taxon>Phaffomycetales</taxon>
        <taxon>Phaffomycetaceae</taxon>
        <taxon>Cyberlindnera</taxon>
    </lineage>
</organism>
<feature type="transmembrane region" description="Helical" evidence="6">
    <location>
        <begin position="125"/>
        <end position="143"/>
    </location>
</feature>
<dbReference type="OrthoDB" id="5376140at2759"/>
<evidence type="ECO:0000256" key="1">
    <source>
        <dbReference type="ARBA" id="ARBA00004141"/>
    </source>
</evidence>
<keyword evidence="5 6" id="KW-0472">Membrane</keyword>